<name>A0A1F5VJS5_9BACT</name>
<evidence type="ECO:0000313" key="9">
    <source>
        <dbReference type="EMBL" id="OGF63478.1"/>
    </source>
</evidence>
<dbReference type="PROSITE" id="PS00111">
    <property type="entry name" value="PGLYCERATE_KINASE"/>
    <property type="match status" value="1"/>
</dbReference>
<dbReference type="Pfam" id="PF00162">
    <property type="entry name" value="PGK"/>
    <property type="match status" value="1"/>
</dbReference>
<keyword evidence="5 8" id="KW-0418">Kinase</keyword>
<dbReference type="GO" id="GO:0005524">
    <property type="term" value="F:ATP binding"/>
    <property type="evidence" value="ECO:0007669"/>
    <property type="project" value="UniProtKB-KW"/>
</dbReference>
<comment type="caution">
    <text evidence="9">The sequence shown here is derived from an EMBL/GenBank/DDBJ whole genome shotgun (WGS) entry which is preliminary data.</text>
</comment>
<dbReference type="EC" id="2.7.2.3" evidence="2 8"/>
<evidence type="ECO:0000256" key="5">
    <source>
        <dbReference type="ARBA" id="ARBA00022777"/>
    </source>
</evidence>
<dbReference type="InterPro" id="IPR015824">
    <property type="entry name" value="Phosphoglycerate_kinase_N"/>
</dbReference>
<comment type="catalytic activity">
    <reaction evidence="1 8">
        <text>(2R)-3-phosphoglycerate + ATP = (2R)-3-phospho-glyceroyl phosphate + ADP</text>
        <dbReference type="Rhea" id="RHEA:14801"/>
        <dbReference type="ChEBI" id="CHEBI:30616"/>
        <dbReference type="ChEBI" id="CHEBI:57604"/>
        <dbReference type="ChEBI" id="CHEBI:58272"/>
        <dbReference type="ChEBI" id="CHEBI:456216"/>
        <dbReference type="EC" id="2.7.2.3"/>
    </reaction>
</comment>
<sequence length="372" mass="41186">MNKVLLRVDFNVPLKNGKVADDFRIRASLPTIRHWLNKSAQVFLITHLEENGNVPHLDAVRKSLEELLGMEVGFARGKLQAKSCEFAERVVLFDNIRLNPGEKNCDLRFAKLLASCGDYYVNDAFSASHRQHASIFLLPKLLPHEAGPLLKREVENLSKFFKPTHPFLFILGGKKFETKEPLIERFLKSADAIFVGGALGNTFLSRRGYRVGSSRVEDVKISRYVITNHKILLPEDVVVLRAGRKKTVQMIPTGNIAHGDLIYDAGPKTVKALAALAKEAKFVLWNGTLGICETGFAYGTKTLAKELGKSKAFKVIGGGDTVAAIRKFKLEKNFDFISTGGGAMLEFLAKGTLPGIAALGEPRLWREALKKK</sequence>
<proteinExistence type="inferred from homology"/>
<dbReference type="SUPFAM" id="SSF53748">
    <property type="entry name" value="Phosphoglycerate kinase"/>
    <property type="match status" value="1"/>
</dbReference>
<dbReference type="GO" id="GO:0005829">
    <property type="term" value="C:cytosol"/>
    <property type="evidence" value="ECO:0007669"/>
    <property type="project" value="TreeGrafter"/>
</dbReference>
<evidence type="ECO:0000256" key="8">
    <source>
        <dbReference type="RuleBase" id="RU000532"/>
    </source>
</evidence>
<dbReference type="STRING" id="1798325.A2834_01370"/>
<evidence type="ECO:0000256" key="7">
    <source>
        <dbReference type="PIRSR" id="PIRSR000724-2"/>
    </source>
</evidence>
<evidence type="ECO:0000256" key="3">
    <source>
        <dbReference type="ARBA" id="ARBA00022679"/>
    </source>
</evidence>
<dbReference type="EMBL" id="MFHD01000002">
    <property type="protein sequence ID" value="OGF63478.1"/>
    <property type="molecule type" value="Genomic_DNA"/>
</dbReference>
<feature type="binding site" evidence="7">
    <location>
        <begin position="318"/>
        <end position="321"/>
    </location>
    <ligand>
        <name>ATP</name>
        <dbReference type="ChEBI" id="CHEBI:30616"/>
    </ligand>
</feature>
<feature type="binding site" evidence="7">
    <location>
        <position position="293"/>
    </location>
    <ligand>
        <name>ATP</name>
        <dbReference type="ChEBI" id="CHEBI:30616"/>
    </ligand>
</feature>
<evidence type="ECO:0000313" key="10">
    <source>
        <dbReference type="Proteomes" id="UP000179251"/>
    </source>
</evidence>
<dbReference type="InterPro" id="IPR036043">
    <property type="entry name" value="Phosphoglycerate_kinase_sf"/>
</dbReference>
<gene>
    <name evidence="9" type="ORF">A2834_01370</name>
</gene>
<keyword evidence="6 7" id="KW-0067">ATP-binding</keyword>
<dbReference type="GO" id="GO:0006094">
    <property type="term" value="P:gluconeogenesis"/>
    <property type="evidence" value="ECO:0007669"/>
    <property type="project" value="TreeGrafter"/>
</dbReference>
<accession>A0A1F5VJS5</accession>
<dbReference type="AlphaFoldDB" id="A0A1F5VJS5"/>
<comment type="similarity">
    <text evidence="8">Belongs to the phosphoglycerate kinase family.</text>
</comment>
<dbReference type="InterPro" id="IPR001576">
    <property type="entry name" value="Phosphoglycerate_kinase"/>
</dbReference>
<evidence type="ECO:0000256" key="1">
    <source>
        <dbReference type="ARBA" id="ARBA00000642"/>
    </source>
</evidence>
<dbReference type="GO" id="GO:0006096">
    <property type="term" value="P:glycolytic process"/>
    <property type="evidence" value="ECO:0007669"/>
    <property type="project" value="InterPro"/>
</dbReference>
<dbReference type="PANTHER" id="PTHR11406:SF23">
    <property type="entry name" value="PHOSPHOGLYCERATE KINASE 1, CHLOROPLASTIC-RELATED"/>
    <property type="match status" value="1"/>
</dbReference>
<evidence type="ECO:0000256" key="6">
    <source>
        <dbReference type="ARBA" id="ARBA00022840"/>
    </source>
</evidence>
<dbReference type="Proteomes" id="UP000179251">
    <property type="component" value="Unassembled WGS sequence"/>
</dbReference>
<keyword evidence="4" id="KW-0547">Nucleotide-binding</keyword>
<reference evidence="9 10" key="1">
    <citation type="journal article" date="2016" name="Nat. Commun.">
        <title>Thousands of microbial genomes shed light on interconnected biogeochemical processes in an aquifer system.</title>
        <authorList>
            <person name="Anantharaman K."/>
            <person name="Brown C.T."/>
            <person name="Hug L.A."/>
            <person name="Sharon I."/>
            <person name="Castelle C.J."/>
            <person name="Probst A.J."/>
            <person name="Thomas B.C."/>
            <person name="Singh A."/>
            <person name="Wilkins M.J."/>
            <person name="Karaoz U."/>
            <person name="Brodie E.L."/>
            <person name="Williams K.H."/>
            <person name="Hubbard S.S."/>
            <person name="Banfield J.F."/>
        </authorList>
    </citation>
    <scope>NUCLEOTIDE SEQUENCE [LARGE SCALE GENOMIC DNA]</scope>
</reference>
<organism evidence="9 10">
    <name type="scientific">Candidatus Giovannonibacteria bacterium RIFCSPHIGHO2_01_FULL_45_23</name>
    <dbReference type="NCBI Taxonomy" id="1798325"/>
    <lineage>
        <taxon>Bacteria</taxon>
        <taxon>Candidatus Giovannoniibacteriota</taxon>
    </lineage>
</organism>
<dbReference type="PANTHER" id="PTHR11406">
    <property type="entry name" value="PHOSPHOGLYCERATE KINASE"/>
    <property type="match status" value="1"/>
</dbReference>
<dbReference type="Gene3D" id="3.40.50.1260">
    <property type="entry name" value="Phosphoglycerate kinase, N-terminal domain"/>
    <property type="match status" value="2"/>
</dbReference>
<dbReference type="GO" id="GO:0004618">
    <property type="term" value="F:phosphoglycerate kinase activity"/>
    <property type="evidence" value="ECO:0007669"/>
    <property type="project" value="UniProtKB-EC"/>
</dbReference>
<dbReference type="PRINTS" id="PR00477">
    <property type="entry name" value="PHGLYCKINASE"/>
</dbReference>
<evidence type="ECO:0000256" key="4">
    <source>
        <dbReference type="ARBA" id="ARBA00022741"/>
    </source>
</evidence>
<dbReference type="InterPro" id="IPR015911">
    <property type="entry name" value="Phosphoglycerate_kinase_CS"/>
</dbReference>
<feature type="binding site" evidence="7">
    <location>
        <position position="179"/>
    </location>
    <ligand>
        <name>ATP</name>
        <dbReference type="ChEBI" id="CHEBI:30616"/>
    </ligand>
</feature>
<keyword evidence="3 8" id="KW-0808">Transferase</keyword>
<protein>
    <recommendedName>
        <fullName evidence="2 8">Phosphoglycerate kinase</fullName>
        <ecNumber evidence="2 8">2.7.2.3</ecNumber>
    </recommendedName>
</protein>
<dbReference type="PIRSF" id="PIRSF000724">
    <property type="entry name" value="Pgk"/>
    <property type="match status" value="1"/>
</dbReference>
<dbReference type="GO" id="GO:0043531">
    <property type="term" value="F:ADP binding"/>
    <property type="evidence" value="ECO:0007669"/>
    <property type="project" value="TreeGrafter"/>
</dbReference>
<evidence type="ECO:0000256" key="2">
    <source>
        <dbReference type="ARBA" id="ARBA00013061"/>
    </source>
</evidence>